<proteinExistence type="inferred from homology"/>
<comment type="similarity">
    <text evidence="2">Belongs to the ODR-4 family.</text>
</comment>
<keyword evidence="5 7" id="KW-0472">Membrane</keyword>
<sequence length="492" mass="53962">MVKSVVGEETRLQFAENRLFQSNLLAQVGLVVGKLSSGLDRGFVYDLVPTAPTDDGRLPCSLPEIVGGSGRDDKRKGSKGGGGKSPAEAPAPLIIDVDWVAEHARQVARLLLGGMHVVGIYVWTSESSFKASSLVLWQTVREVAQATPFYENDPQERLLVHASYSPRRWTCRNCILASTNVSTNLRPCDFKWGKLLGSLQLFRCIYKFDQRLPIIGGPKNEAFKDVLREAISDQRKELKNCTKALIDGKLVNEDLQCILEGTHEVELLLPFMNKVSSYAFKEEEIVGLLVFTGVIHASAYLCPKETVSEAISEVKEDIINSLQSRLEIICEEAGLTDSSVSSSIESEKETSFDGVNCQSILNMLKFNCTLSFPRRVLIPWLGNVFVCDYLQPSETLEVLGSHCGEMMAMESPIDNKSVLEVEKEVASLTIRSFWDAALGRSAPLADCSGRHGADQRSGGSESKGSSSSSLIAIAVLLFAILVGWIITRTLVH</sequence>
<evidence type="ECO:0000256" key="5">
    <source>
        <dbReference type="ARBA" id="ARBA00023136"/>
    </source>
</evidence>
<evidence type="ECO:0000256" key="7">
    <source>
        <dbReference type="SAM" id="Phobius"/>
    </source>
</evidence>
<reference evidence="8" key="1">
    <citation type="submission" date="2020-02" db="EMBL/GenBank/DDBJ databases">
        <authorList>
            <person name="Scholz U."/>
            <person name="Mascher M."/>
            <person name="Fiebig A."/>
        </authorList>
    </citation>
    <scope>NUCLEOTIDE SEQUENCE</scope>
</reference>
<feature type="transmembrane region" description="Helical" evidence="7">
    <location>
        <begin position="470"/>
        <end position="491"/>
    </location>
</feature>
<evidence type="ECO:0000256" key="1">
    <source>
        <dbReference type="ARBA" id="ARBA00004370"/>
    </source>
</evidence>
<dbReference type="PANTHER" id="PTHR33966:SF1">
    <property type="entry name" value="PROTEIN ODR-4 HOMOLOG"/>
    <property type="match status" value="1"/>
</dbReference>
<protein>
    <submittedName>
        <fullName evidence="8">Uncharacterized protein</fullName>
    </submittedName>
</protein>
<evidence type="ECO:0000256" key="2">
    <source>
        <dbReference type="ARBA" id="ARBA00010131"/>
    </source>
</evidence>
<comment type="subcellular location">
    <subcellularLocation>
        <location evidence="1">Membrane</location>
    </subcellularLocation>
</comment>
<dbReference type="Pfam" id="PF14778">
    <property type="entry name" value="ODR4-like"/>
    <property type="match status" value="1"/>
</dbReference>
<keyword evidence="4 7" id="KW-1133">Transmembrane helix</keyword>
<keyword evidence="9" id="KW-1185">Reference proteome</keyword>
<dbReference type="GO" id="GO:0016020">
    <property type="term" value="C:membrane"/>
    <property type="evidence" value="ECO:0007669"/>
    <property type="project" value="UniProtKB-SubCell"/>
</dbReference>
<evidence type="ECO:0000256" key="4">
    <source>
        <dbReference type="ARBA" id="ARBA00022989"/>
    </source>
</evidence>
<dbReference type="AlphaFoldDB" id="A0A7I8K8U0"/>
<name>A0A7I8K8U0_SPIIN</name>
<dbReference type="PANTHER" id="PTHR33966">
    <property type="entry name" value="PROTEIN ODR-4 HOMOLOG"/>
    <property type="match status" value="1"/>
</dbReference>
<dbReference type="InterPro" id="IPR029454">
    <property type="entry name" value="ODR-4-like"/>
</dbReference>
<dbReference type="EMBL" id="LR746266">
    <property type="protein sequence ID" value="CAA7393966.1"/>
    <property type="molecule type" value="Genomic_DNA"/>
</dbReference>
<dbReference type="OrthoDB" id="21458at2759"/>
<feature type="region of interest" description="Disordered" evidence="6">
    <location>
        <begin position="58"/>
        <end position="87"/>
    </location>
</feature>
<gene>
    <name evidence="8" type="ORF">SI8410_03004649</name>
</gene>
<keyword evidence="3 7" id="KW-0812">Transmembrane</keyword>
<evidence type="ECO:0000313" key="9">
    <source>
        <dbReference type="Proteomes" id="UP000663760"/>
    </source>
</evidence>
<evidence type="ECO:0000256" key="6">
    <source>
        <dbReference type="SAM" id="MobiDB-lite"/>
    </source>
</evidence>
<accession>A0A7I8K8U0</accession>
<evidence type="ECO:0000313" key="8">
    <source>
        <dbReference type="EMBL" id="CAA7393966.1"/>
    </source>
</evidence>
<evidence type="ECO:0000256" key="3">
    <source>
        <dbReference type="ARBA" id="ARBA00022692"/>
    </source>
</evidence>
<feature type="compositionally biased region" description="Low complexity" evidence="6">
    <location>
        <begin position="457"/>
        <end position="466"/>
    </location>
</feature>
<dbReference type="Proteomes" id="UP000663760">
    <property type="component" value="Chromosome 3"/>
</dbReference>
<dbReference type="GO" id="GO:0012505">
    <property type="term" value="C:endomembrane system"/>
    <property type="evidence" value="ECO:0007669"/>
    <property type="project" value="TreeGrafter"/>
</dbReference>
<feature type="region of interest" description="Disordered" evidence="6">
    <location>
        <begin position="446"/>
        <end position="466"/>
    </location>
</feature>
<organism evidence="8 9">
    <name type="scientific">Spirodela intermedia</name>
    <name type="common">Intermediate duckweed</name>
    <dbReference type="NCBI Taxonomy" id="51605"/>
    <lineage>
        <taxon>Eukaryota</taxon>
        <taxon>Viridiplantae</taxon>
        <taxon>Streptophyta</taxon>
        <taxon>Embryophyta</taxon>
        <taxon>Tracheophyta</taxon>
        <taxon>Spermatophyta</taxon>
        <taxon>Magnoliopsida</taxon>
        <taxon>Liliopsida</taxon>
        <taxon>Araceae</taxon>
        <taxon>Lemnoideae</taxon>
        <taxon>Spirodela</taxon>
    </lineage>
</organism>
<dbReference type="GO" id="GO:0008104">
    <property type="term" value="P:intracellular protein localization"/>
    <property type="evidence" value="ECO:0007669"/>
    <property type="project" value="TreeGrafter"/>
</dbReference>